<evidence type="ECO:0000256" key="1">
    <source>
        <dbReference type="SAM" id="Phobius"/>
    </source>
</evidence>
<gene>
    <name evidence="2" type="ORF">NIES30_10875</name>
</gene>
<feature type="transmembrane region" description="Helical" evidence="1">
    <location>
        <begin position="39"/>
        <end position="58"/>
    </location>
</feature>
<keyword evidence="1" id="KW-1133">Transmembrane helix</keyword>
<dbReference type="Proteomes" id="UP000185557">
    <property type="component" value="Unassembled WGS sequence"/>
</dbReference>
<keyword evidence="1" id="KW-0812">Transmembrane</keyword>
<evidence type="ECO:0000313" key="2">
    <source>
        <dbReference type="EMBL" id="OKH48004.1"/>
    </source>
</evidence>
<organism evidence="2 3">
    <name type="scientific">Phormidium tenue NIES-30</name>
    <dbReference type="NCBI Taxonomy" id="549789"/>
    <lineage>
        <taxon>Bacteria</taxon>
        <taxon>Bacillati</taxon>
        <taxon>Cyanobacteriota</taxon>
        <taxon>Cyanophyceae</taxon>
        <taxon>Oscillatoriophycideae</taxon>
        <taxon>Oscillatoriales</taxon>
        <taxon>Oscillatoriaceae</taxon>
        <taxon>Phormidium</taxon>
    </lineage>
</organism>
<evidence type="ECO:0000313" key="3">
    <source>
        <dbReference type="Proteomes" id="UP000185557"/>
    </source>
</evidence>
<protein>
    <submittedName>
        <fullName evidence="2">Uncharacterized protein</fullName>
    </submittedName>
</protein>
<name>A0A1U7J5G4_9CYAN</name>
<dbReference type="AlphaFoldDB" id="A0A1U7J5G4"/>
<keyword evidence="3" id="KW-1185">Reference proteome</keyword>
<keyword evidence="1" id="KW-0472">Membrane</keyword>
<accession>A0A1U7J5G4</accession>
<sequence length="60" mass="6781">MLKPIIDRKEKARSIRSPGCRGATLLIKTREGQDLSIEYSLISALMVALMQCWLTSIVKF</sequence>
<comment type="caution">
    <text evidence="2">The sequence shown here is derived from an EMBL/GenBank/DDBJ whole genome shotgun (WGS) entry which is preliminary data.</text>
</comment>
<reference evidence="2 3" key="1">
    <citation type="submission" date="2016-11" db="EMBL/GenBank/DDBJ databases">
        <title>Draft Genome Sequences of Nine Cyanobacterial Strains from Diverse Habitats.</title>
        <authorList>
            <person name="Zhu T."/>
            <person name="Hou S."/>
            <person name="Lu X."/>
            <person name="Hess W.R."/>
        </authorList>
    </citation>
    <scope>NUCLEOTIDE SEQUENCE [LARGE SCALE GENOMIC DNA]</scope>
    <source>
        <strain evidence="2 3">NIES-30</strain>
    </source>
</reference>
<proteinExistence type="predicted"/>
<dbReference type="EMBL" id="MRCG01000007">
    <property type="protein sequence ID" value="OKH48004.1"/>
    <property type="molecule type" value="Genomic_DNA"/>
</dbReference>